<evidence type="ECO:0008006" key="4">
    <source>
        <dbReference type="Google" id="ProtNLM"/>
    </source>
</evidence>
<dbReference type="EMBL" id="CADCXV010000626">
    <property type="protein sequence ID" value="CAB0031097.1"/>
    <property type="molecule type" value="Genomic_DNA"/>
</dbReference>
<keyword evidence="3" id="KW-1185">Reference proteome</keyword>
<gene>
    <name evidence="2" type="ORF">TBRA_LOCUS3077</name>
</gene>
<protein>
    <recommendedName>
        <fullName evidence="4">Helicase ATP-binding domain-containing protein</fullName>
    </recommendedName>
</protein>
<evidence type="ECO:0000256" key="1">
    <source>
        <dbReference type="SAM" id="SignalP"/>
    </source>
</evidence>
<reference evidence="2 3" key="1">
    <citation type="submission" date="2020-02" db="EMBL/GenBank/DDBJ databases">
        <authorList>
            <person name="Ferguson B K."/>
        </authorList>
    </citation>
    <scope>NUCLEOTIDE SEQUENCE [LARGE SCALE GENOMIC DNA]</scope>
</reference>
<evidence type="ECO:0000313" key="2">
    <source>
        <dbReference type="EMBL" id="CAB0031097.1"/>
    </source>
</evidence>
<accession>A0A6H5I5Q2</accession>
<evidence type="ECO:0000313" key="3">
    <source>
        <dbReference type="Proteomes" id="UP000479190"/>
    </source>
</evidence>
<organism evidence="2 3">
    <name type="scientific">Trichogramma brassicae</name>
    <dbReference type="NCBI Taxonomy" id="86971"/>
    <lineage>
        <taxon>Eukaryota</taxon>
        <taxon>Metazoa</taxon>
        <taxon>Ecdysozoa</taxon>
        <taxon>Arthropoda</taxon>
        <taxon>Hexapoda</taxon>
        <taxon>Insecta</taxon>
        <taxon>Pterygota</taxon>
        <taxon>Neoptera</taxon>
        <taxon>Endopterygota</taxon>
        <taxon>Hymenoptera</taxon>
        <taxon>Apocrita</taxon>
        <taxon>Proctotrupomorpha</taxon>
        <taxon>Chalcidoidea</taxon>
        <taxon>Trichogrammatidae</taxon>
        <taxon>Trichogramma</taxon>
    </lineage>
</organism>
<keyword evidence="1" id="KW-0732">Signal</keyword>
<feature type="chain" id="PRO_5026257648" description="Helicase ATP-binding domain-containing protein" evidence="1">
    <location>
        <begin position="23"/>
        <end position="188"/>
    </location>
</feature>
<name>A0A6H5I5Q2_9HYME</name>
<dbReference type="Proteomes" id="UP000479190">
    <property type="component" value="Unassembled WGS sequence"/>
</dbReference>
<feature type="signal peptide" evidence="1">
    <location>
        <begin position="1"/>
        <end position="22"/>
    </location>
</feature>
<sequence length="188" mass="20981">MFLELASWLRPKLLLLSATASAVRPALQLALEAAAPASSIFGGELQPSPVRLLRRPRSWRASIDRCWRLLIRPYRLPSVRLHRLLEIGRHLLGLVPCRAVPATNDMVRARATPVSIICLPLETVIARDLGARRSQRRIAVPLLVGCPACGFFVLRRSPIGNFFTAASCTRVDLLSEPKMISSRHQHRE</sequence>
<feature type="non-terminal residue" evidence="2">
    <location>
        <position position="188"/>
    </location>
</feature>
<dbReference type="AlphaFoldDB" id="A0A6H5I5Q2"/>
<proteinExistence type="predicted"/>